<dbReference type="EMBL" id="LWHQ01000130">
    <property type="protein sequence ID" value="OAS11228.1"/>
    <property type="molecule type" value="Genomic_DNA"/>
</dbReference>
<proteinExistence type="predicted"/>
<dbReference type="Proteomes" id="UP000078316">
    <property type="component" value="Unassembled WGS sequence"/>
</dbReference>
<organism evidence="1 2">
    <name type="scientific">Methylobacterium platani</name>
    <dbReference type="NCBI Taxonomy" id="427683"/>
    <lineage>
        <taxon>Bacteria</taxon>
        <taxon>Pseudomonadati</taxon>
        <taxon>Pseudomonadota</taxon>
        <taxon>Alphaproteobacteria</taxon>
        <taxon>Hyphomicrobiales</taxon>
        <taxon>Methylobacteriaceae</taxon>
        <taxon>Methylobacterium</taxon>
    </lineage>
</organism>
<comment type="caution">
    <text evidence="1">The sequence shown here is derived from an EMBL/GenBank/DDBJ whole genome shotgun (WGS) entry which is preliminary data.</text>
</comment>
<reference evidence="1 2" key="1">
    <citation type="submission" date="2016-04" db="EMBL/GenBank/DDBJ databases">
        <authorList>
            <person name="Evans L.H."/>
            <person name="Alamgir A."/>
            <person name="Owens N."/>
            <person name="Weber N.D."/>
            <person name="Virtaneva K."/>
            <person name="Barbian K."/>
            <person name="Babar A."/>
            <person name="Rosenke K."/>
        </authorList>
    </citation>
    <scope>NUCLEOTIDE SEQUENCE [LARGE SCALE GENOMIC DNA]</scope>
    <source>
        <strain evidence="1 2">PMB02</strain>
    </source>
</reference>
<evidence type="ECO:0000313" key="1">
    <source>
        <dbReference type="EMBL" id="OAS11228.1"/>
    </source>
</evidence>
<name>A0A179RR79_9HYPH</name>
<dbReference type="AlphaFoldDB" id="A0A179RR79"/>
<evidence type="ECO:0000313" key="2">
    <source>
        <dbReference type="Proteomes" id="UP000078316"/>
    </source>
</evidence>
<gene>
    <name evidence="1" type="ORF">A5481_31785</name>
</gene>
<protein>
    <submittedName>
        <fullName evidence="1">Uncharacterized protein</fullName>
    </submittedName>
</protein>
<sequence>MISPAAGFGQAHGQLFDQGSKLRIFRHWHCLVDPAQLPAEMVLGWLAAMQRKAVLLQQCHFVLASRI</sequence>
<accession>A0A179RR79</accession>
<dbReference type="RefSeq" id="WP_048435742.1">
    <property type="nucleotide sequence ID" value="NZ_LWHQ01000130.1"/>
</dbReference>